<dbReference type="Proteomes" id="UP000838324">
    <property type="component" value="Unassembled WGS sequence"/>
</dbReference>
<evidence type="ECO:0000256" key="3">
    <source>
        <dbReference type="ARBA" id="ARBA00022692"/>
    </source>
</evidence>
<dbReference type="RefSeq" id="WP_236330038.1">
    <property type="nucleotide sequence ID" value="NZ_CAKMMG010000001.1"/>
</dbReference>
<dbReference type="Gene3D" id="1.20.1740.10">
    <property type="entry name" value="Amino acid/polyamine transporter I"/>
    <property type="match status" value="1"/>
</dbReference>
<evidence type="ECO:0000256" key="7">
    <source>
        <dbReference type="SAM" id="Phobius"/>
    </source>
</evidence>
<dbReference type="PIRSF" id="PIRSF006060">
    <property type="entry name" value="AA_transporter"/>
    <property type="match status" value="1"/>
</dbReference>
<comment type="caution">
    <text evidence="9">The sequence shown here is derived from an EMBL/GenBank/DDBJ whole genome shotgun (WGS) entry which is preliminary data.</text>
</comment>
<keyword evidence="5 7" id="KW-1133">Transmembrane helix</keyword>
<feature type="transmembrane region" description="Helical" evidence="7">
    <location>
        <begin position="163"/>
        <end position="185"/>
    </location>
</feature>
<protein>
    <submittedName>
        <fullName evidence="9">Aromatic amino acid transport protein AroP</fullName>
    </submittedName>
</protein>
<gene>
    <name evidence="9" type="primary">aroP_2</name>
    <name evidence="9" type="ORF">PAECIP111892_00830</name>
</gene>
<keyword evidence="10" id="KW-1185">Reference proteome</keyword>
<accession>A0ABM9BRL5</accession>
<reference evidence="9" key="1">
    <citation type="submission" date="2022-01" db="EMBL/GenBank/DDBJ databases">
        <authorList>
            <person name="Criscuolo A."/>
        </authorList>
    </citation>
    <scope>NUCLEOTIDE SEQUENCE</scope>
    <source>
        <strain evidence="9">CIP111892</strain>
    </source>
</reference>
<feature type="transmembrane region" description="Helical" evidence="7">
    <location>
        <begin position="54"/>
        <end position="74"/>
    </location>
</feature>
<feature type="transmembrane region" description="Helical" evidence="7">
    <location>
        <begin position="134"/>
        <end position="151"/>
    </location>
</feature>
<dbReference type="Pfam" id="PF00324">
    <property type="entry name" value="AA_permease"/>
    <property type="match status" value="1"/>
</dbReference>
<keyword evidence="3 7" id="KW-0812">Transmembrane</keyword>
<feature type="transmembrane region" description="Helical" evidence="7">
    <location>
        <begin position="365"/>
        <end position="388"/>
    </location>
</feature>
<dbReference type="PROSITE" id="PS51257">
    <property type="entry name" value="PROKAR_LIPOPROTEIN"/>
    <property type="match status" value="1"/>
</dbReference>
<dbReference type="PANTHER" id="PTHR43495">
    <property type="entry name" value="GABA PERMEASE"/>
    <property type="match status" value="1"/>
</dbReference>
<feature type="domain" description="Amino acid permease/ SLC12A" evidence="8">
    <location>
        <begin position="27"/>
        <end position="448"/>
    </location>
</feature>
<evidence type="ECO:0000259" key="8">
    <source>
        <dbReference type="Pfam" id="PF00324"/>
    </source>
</evidence>
<evidence type="ECO:0000256" key="6">
    <source>
        <dbReference type="ARBA" id="ARBA00023136"/>
    </source>
</evidence>
<feature type="transmembrane region" description="Helical" evidence="7">
    <location>
        <begin position="339"/>
        <end position="359"/>
    </location>
</feature>
<keyword evidence="4" id="KW-0029">Amino-acid transport</keyword>
<dbReference type="EMBL" id="CAKMMG010000001">
    <property type="protein sequence ID" value="CAH1192041.1"/>
    <property type="molecule type" value="Genomic_DNA"/>
</dbReference>
<evidence type="ECO:0000256" key="5">
    <source>
        <dbReference type="ARBA" id="ARBA00022989"/>
    </source>
</evidence>
<feature type="transmembrane region" description="Helical" evidence="7">
    <location>
        <begin position="400"/>
        <end position="418"/>
    </location>
</feature>
<evidence type="ECO:0000313" key="9">
    <source>
        <dbReference type="EMBL" id="CAH1192041.1"/>
    </source>
</evidence>
<evidence type="ECO:0000313" key="10">
    <source>
        <dbReference type="Proteomes" id="UP000838324"/>
    </source>
</evidence>
<feature type="transmembrane region" description="Helical" evidence="7">
    <location>
        <begin position="424"/>
        <end position="443"/>
    </location>
</feature>
<feature type="transmembrane region" description="Helical" evidence="7">
    <location>
        <begin position="245"/>
        <end position="268"/>
    </location>
</feature>
<feature type="transmembrane region" description="Helical" evidence="7">
    <location>
        <begin position="21"/>
        <end position="42"/>
    </location>
</feature>
<evidence type="ECO:0000256" key="4">
    <source>
        <dbReference type="ARBA" id="ARBA00022970"/>
    </source>
</evidence>
<dbReference type="PANTHER" id="PTHR43495:SF5">
    <property type="entry name" value="GAMMA-AMINOBUTYRIC ACID PERMEASE"/>
    <property type="match status" value="1"/>
</dbReference>
<organism evidence="9 10">
    <name type="scientific">Paenibacillus auburnensis</name>
    <dbReference type="NCBI Taxonomy" id="2905649"/>
    <lineage>
        <taxon>Bacteria</taxon>
        <taxon>Bacillati</taxon>
        <taxon>Bacillota</taxon>
        <taxon>Bacilli</taxon>
        <taxon>Bacillales</taxon>
        <taxon>Paenibacillaceae</taxon>
        <taxon>Paenibacillus</taxon>
    </lineage>
</organism>
<sequence length="459" mass="49702">MSQSSSRSKGTNAKEGKSGDLKWWQLSLLGIGCTIGTGYFLGSGLGIKITGPSIVISFLLAAAGTYIVYHLLALMTTADPQEGSFCFYAEKAFGRWAGFSCGWNYWSSKILIMGSQLTALAILSRFWFPGIPLWIFAAVYAVLSIAVVLLGTKGFDKVENILAVTKTAAIVMFIILAGIALIGWIHGGNDNRPGIPNGVKAFFPAGYRGFWSSLVYAFFAYGGIETIGLMSMQLKNKEDAPKAGQVMLVVLTIIYVISIGYVVTMVSYEAITEKESPFVTALSSYKLPFFPHVFNAAILTAGFSTMTASLFAVTNLLVTLSKDGDAPRIFKKKLKFRSLPLPSLALAALGLSASVVTSLLLPGKIYAYITTAAGILQMYNWGFIIISAYKVLELKVKDKWLSITGLLLLVLAVTGTIMEKSIRLGFFVSVVLVVLIAIVTWIMTRVWNKSGKTNKQPTP</sequence>
<comment type="subcellular location">
    <subcellularLocation>
        <location evidence="1">Membrane</location>
        <topology evidence="1">Multi-pass membrane protein</topology>
    </subcellularLocation>
</comment>
<keyword evidence="2" id="KW-0813">Transport</keyword>
<dbReference type="InterPro" id="IPR004841">
    <property type="entry name" value="AA-permease/SLC12A_dom"/>
</dbReference>
<feature type="transmembrane region" description="Helical" evidence="7">
    <location>
        <begin position="293"/>
        <end position="318"/>
    </location>
</feature>
<proteinExistence type="predicted"/>
<feature type="transmembrane region" description="Helical" evidence="7">
    <location>
        <begin position="205"/>
        <end position="224"/>
    </location>
</feature>
<evidence type="ECO:0000256" key="2">
    <source>
        <dbReference type="ARBA" id="ARBA00022448"/>
    </source>
</evidence>
<keyword evidence="6 7" id="KW-0472">Membrane</keyword>
<name>A0ABM9BRL5_9BACL</name>
<evidence type="ECO:0000256" key="1">
    <source>
        <dbReference type="ARBA" id="ARBA00004141"/>
    </source>
</evidence>